<dbReference type="EMBL" id="CP060713">
    <property type="protein sequence ID" value="QNN54664.1"/>
    <property type="molecule type" value="Genomic_DNA"/>
</dbReference>
<keyword evidence="7" id="KW-1185">Reference proteome</keyword>
<evidence type="ECO:0000256" key="1">
    <source>
        <dbReference type="ARBA" id="ARBA00008361"/>
    </source>
</evidence>
<evidence type="ECO:0000256" key="3">
    <source>
        <dbReference type="ARBA" id="ARBA00022679"/>
    </source>
</evidence>
<gene>
    <name evidence="6" type="ORF">H9L09_10380</name>
</gene>
<dbReference type="InterPro" id="IPR029063">
    <property type="entry name" value="SAM-dependent_MTases_sf"/>
</dbReference>
<evidence type="ECO:0000256" key="2">
    <source>
        <dbReference type="ARBA" id="ARBA00022603"/>
    </source>
</evidence>
<evidence type="ECO:0000259" key="5">
    <source>
        <dbReference type="Pfam" id="PF08241"/>
    </source>
</evidence>
<organism evidence="6 7">
    <name type="scientific">Nocardioides mesophilus</name>
    <dbReference type="NCBI Taxonomy" id="433659"/>
    <lineage>
        <taxon>Bacteria</taxon>
        <taxon>Bacillati</taxon>
        <taxon>Actinomycetota</taxon>
        <taxon>Actinomycetes</taxon>
        <taxon>Propionibacteriales</taxon>
        <taxon>Nocardioidaceae</taxon>
        <taxon>Nocardioides</taxon>
    </lineage>
</organism>
<dbReference type="RefSeq" id="WP_187580504.1">
    <property type="nucleotide sequence ID" value="NZ_CP060713.1"/>
</dbReference>
<dbReference type="Gene3D" id="3.40.50.150">
    <property type="entry name" value="Vaccinia Virus protein VP39"/>
    <property type="match status" value="1"/>
</dbReference>
<dbReference type="Proteomes" id="UP000515947">
    <property type="component" value="Chromosome"/>
</dbReference>
<dbReference type="GO" id="GO:0032259">
    <property type="term" value="P:methylation"/>
    <property type="evidence" value="ECO:0007669"/>
    <property type="project" value="UniProtKB-KW"/>
</dbReference>
<evidence type="ECO:0000313" key="7">
    <source>
        <dbReference type="Proteomes" id="UP000515947"/>
    </source>
</evidence>
<reference evidence="6 7" key="1">
    <citation type="submission" date="2020-08" db="EMBL/GenBank/DDBJ databases">
        <title>Genome sequence of Nocardioides mesophilus KACC 16243T.</title>
        <authorList>
            <person name="Hyun D.-W."/>
            <person name="Bae J.-W."/>
        </authorList>
    </citation>
    <scope>NUCLEOTIDE SEQUENCE [LARGE SCALE GENOMIC DNA]</scope>
    <source>
        <strain evidence="6 7">KACC 16243</strain>
    </source>
</reference>
<dbReference type="SUPFAM" id="SSF53335">
    <property type="entry name" value="S-adenosyl-L-methionine-dependent methyltransferases"/>
    <property type="match status" value="1"/>
</dbReference>
<feature type="domain" description="Methyltransferase type 11" evidence="5">
    <location>
        <begin position="48"/>
        <end position="137"/>
    </location>
</feature>
<evidence type="ECO:0000313" key="6">
    <source>
        <dbReference type="EMBL" id="QNN54664.1"/>
    </source>
</evidence>
<feature type="region of interest" description="Disordered" evidence="4">
    <location>
        <begin position="251"/>
        <end position="288"/>
    </location>
</feature>
<dbReference type="InterPro" id="IPR051052">
    <property type="entry name" value="Diverse_substrate_MTase"/>
</dbReference>
<keyword evidence="3 6" id="KW-0808">Transferase</keyword>
<protein>
    <submittedName>
        <fullName evidence="6">Class I SAM-dependent methyltransferase</fullName>
    </submittedName>
</protein>
<proteinExistence type="inferred from homology"/>
<evidence type="ECO:0000256" key="4">
    <source>
        <dbReference type="SAM" id="MobiDB-lite"/>
    </source>
</evidence>
<dbReference type="InterPro" id="IPR013216">
    <property type="entry name" value="Methyltransf_11"/>
</dbReference>
<accession>A0A7G9RGD9</accession>
<dbReference type="Pfam" id="PF08241">
    <property type="entry name" value="Methyltransf_11"/>
    <property type="match status" value="1"/>
</dbReference>
<dbReference type="KEGG" id="nmes:H9L09_10380"/>
<sequence length="288" mass="31622">MTSISGTPDHSAHALSFAGVADAYDRARPSYPREAAGWLTGPHPVRVLELGAGTGKLTGELLALGHEVIATDPLPEMLHRLRDHHPDCPTAVATAEAIPLPARSVDVVVSAQAFHWFDVERALPEIARVLRPGGRLALAWNLRDERIPWVRRLGALLDTQEQDTDPTQLLVASQWFGFVETSTFRFWQPLDPGRLRDLVLSRSSVAVKPAAERERVLEKVQAFYDDYGRGHDGMLLPYLTRCFASTVRAPALEEPPAPRPGGSRTDRGPQPVEPPREDGSGSLLIDFS</sequence>
<comment type="similarity">
    <text evidence="1">Belongs to the methyltransferase superfamily.</text>
</comment>
<name>A0A7G9RGD9_9ACTN</name>
<dbReference type="PANTHER" id="PTHR44942">
    <property type="entry name" value="METHYLTRANSF_11 DOMAIN-CONTAINING PROTEIN"/>
    <property type="match status" value="1"/>
</dbReference>
<dbReference type="AlphaFoldDB" id="A0A7G9RGD9"/>
<keyword evidence="2 6" id="KW-0489">Methyltransferase</keyword>
<dbReference type="GO" id="GO:0008757">
    <property type="term" value="F:S-adenosylmethionine-dependent methyltransferase activity"/>
    <property type="evidence" value="ECO:0007669"/>
    <property type="project" value="InterPro"/>
</dbReference>
<dbReference type="PANTHER" id="PTHR44942:SF4">
    <property type="entry name" value="METHYLTRANSFERASE TYPE 11 DOMAIN-CONTAINING PROTEIN"/>
    <property type="match status" value="1"/>
</dbReference>
<dbReference type="CDD" id="cd02440">
    <property type="entry name" value="AdoMet_MTases"/>
    <property type="match status" value="1"/>
</dbReference>